<evidence type="ECO:0000256" key="3">
    <source>
        <dbReference type="ARBA" id="ARBA00022729"/>
    </source>
</evidence>
<feature type="chain" id="PRO_5019540781" evidence="4">
    <location>
        <begin position="34"/>
        <end position="431"/>
    </location>
</feature>
<comment type="caution">
    <text evidence="5">The sequence shown here is derived from an EMBL/GenBank/DDBJ whole genome shotgun (WGS) entry which is preliminary data.</text>
</comment>
<dbReference type="PANTHER" id="PTHR34596">
    <property type="entry name" value="CHITOPORIN"/>
    <property type="match status" value="1"/>
</dbReference>
<name>A0A423J860_9PSED</name>
<dbReference type="Pfam" id="PF03573">
    <property type="entry name" value="OprD"/>
    <property type="match status" value="1"/>
</dbReference>
<dbReference type="PANTHER" id="PTHR34596:SF2">
    <property type="entry name" value="CHITOPORIN"/>
    <property type="match status" value="1"/>
</dbReference>
<dbReference type="RefSeq" id="WP_123368202.1">
    <property type="nucleotide sequence ID" value="NZ_MOBO01000026.1"/>
</dbReference>
<evidence type="ECO:0000313" key="5">
    <source>
        <dbReference type="EMBL" id="RON33856.1"/>
    </source>
</evidence>
<dbReference type="AlphaFoldDB" id="A0A423J860"/>
<evidence type="ECO:0000256" key="2">
    <source>
        <dbReference type="ARBA" id="ARBA00022448"/>
    </source>
</evidence>
<keyword evidence="3 4" id="KW-0732">Signal</keyword>
<proteinExistence type="inferred from homology"/>
<dbReference type="InterPro" id="IPR005318">
    <property type="entry name" value="OM_porin_bac"/>
</dbReference>
<accession>A0A423J860</accession>
<dbReference type="EMBL" id="MOBO01000026">
    <property type="protein sequence ID" value="RON33856.1"/>
    <property type="molecule type" value="Genomic_DNA"/>
</dbReference>
<dbReference type="Proteomes" id="UP000286351">
    <property type="component" value="Unassembled WGS sequence"/>
</dbReference>
<dbReference type="InterPro" id="IPR023614">
    <property type="entry name" value="Porin_dom_sf"/>
</dbReference>
<gene>
    <name evidence="5" type="ORF">BK664_25545</name>
</gene>
<dbReference type="GO" id="GO:0016020">
    <property type="term" value="C:membrane"/>
    <property type="evidence" value="ECO:0007669"/>
    <property type="project" value="InterPro"/>
</dbReference>
<evidence type="ECO:0000256" key="4">
    <source>
        <dbReference type="SAM" id="SignalP"/>
    </source>
</evidence>
<organism evidence="5 6">
    <name type="scientific">Pseudomonas brassicacearum</name>
    <dbReference type="NCBI Taxonomy" id="930166"/>
    <lineage>
        <taxon>Bacteria</taxon>
        <taxon>Pseudomonadati</taxon>
        <taxon>Pseudomonadota</taxon>
        <taxon>Gammaproteobacteria</taxon>
        <taxon>Pseudomonadales</taxon>
        <taxon>Pseudomonadaceae</taxon>
        <taxon>Pseudomonas</taxon>
    </lineage>
</organism>
<reference evidence="5 6" key="1">
    <citation type="submission" date="2016-10" db="EMBL/GenBank/DDBJ databases">
        <title>Comparative genome analysis of multiple Pseudomonas spp. focuses on biocontrol and plant growth promoting traits.</title>
        <authorList>
            <person name="Tao X.-Y."/>
            <person name="Taylor C.G."/>
        </authorList>
    </citation>
    <scope>NUCLEOTIDE SEQUENCE [LARGE SCALE GENOMIC DNA]</scope>
    <source>
        <strain evidence="5 6">38D4</strain>
    </source>
</reference>
<dbReference type="GO" id="GO:0015288">
    <property type="term" value="F:porin activity"/>
    <property type="evidence" value="ECO:0007669"/>
    <property type="project" value="TreeGrafter"/>
</dbReference>
<sequence>MRYPVISRSVPAHQSLISLTLAFCAGSSAAVQADQNSGFVDGAKATLNLRNAYINRNFINPAYPNSATPQNKAEEWTQSFILDARSGYTAGPIGFGVDVLGLYSQKLDGGKGTGGTQLLPIHDDGRPADNFGRLGVALKTKLSKTELKVGEWMPVLPILRSDDGRSLPQTFRGGQVTSNEIAGLTLYGGQFRSNSPRNDASMEDMFMNGKAAFTSDRFNFGGGEYSFNDKRTQVGLWYAELTDIYQQQYVNLTHSQPVGDWTLGANLGFFNGKEDGSALAGDLDNKTTFALLSAKYGGNTFYVGLQKLTGDSAWMRVNGTSGGTLANDSYNSSFDNAQERSWQVRHDFNFVVLGIPGLTLMNRYISGDNVHTGSITDGKEWGRESELAYVVQSGVLKNLSVRWRNSSVRRDFSANEFDENRIFINYPISLL</sequence>
<protein>
    <submittedName>
        <fullName evidence="5">Porin</fullName>
    </submittedName>
</protein>
<keyword evidence="2" id="KW-0813">Transport</keyword>
<dbReference type="Gene3D" id="2.40.160.10">
    <property type="entry name" value="Porin"/>
    <property type="match status" value="1"/>
</dbReference>
<comment type="similarity">
    <text evidence="1">Belongs to the outer membrane porin (Opr) (TC 1.B.25) family.</text>
</comment>
<feature type="signal peptide" evidence="4">
    <location>
        <begin position="1"/>
        <end position="33"/>
    </location>
</feature>
<evidence type="ECO:0000256" key="1">
    <source>
        <dbReference type="ARBA" id="ARBA00009075"/>
    </source>
</evidence>
<evidence type="ECO:0000313" key="6">
    <source>
        <dbReference type="Proteomes" id="UP000286351"/>
    </source>
</evidence>